<dbReference type="InterPro" id="IPR022193">
    <property type="entry name" value="DUF3718"/>
</dbReference>
<evidence type="ECO:0000313" key="3">
    <source>
        <dbReference type="Proteomes" id="UP000596252"/>
    </source>
</evidence>
<reference evidence="2 3" key="1">
    <citation type="journal article" date="2012" name="Antonie Van Leeuwenhoek">
        <title>Shewanella litorisediminis sp. nov., a gammaproteobacterium isolated from a tidal flat sediment.</title>
        <authorList>
            <person name="Lee M.H."/>
            <person name="Yoon J.H."/>
        </authorList>
    </citation>
    <scope>NUCLEOTIDE SEQUENCE [LARGE SCALE GENOMIC DNA]</scope>
    <source>
        <strain evidence="2 3">SMK1-12</strain>
    </source>
</reference>
<keyword evidence="3" id="KW-1185">Reference proteome</keyword>
<dbReference type="Proteomes" id="UP000596252">
    <property type="component" value="Chromosome"/>
</dbReference>
<evidence type="ECO:0000256" key="1">
    <source>
        <dbReference type="SAM" id="SignalP"/>
    </source>
</evidence>
<organism evidence="2 3">
    <name type="scientific">Shewanella litorisediminis</name>
    <dbReference type="NCBI Taxonomy" id="1173586"/>
    <lineage>
        <taxon>Bacteria</taxon>
        <taxon>Pseudomonadati</taxon>
        <taxon>Pseudomonadota</taxon>
        <taxon>Gammaproteobacteria</taxon>
        <taxon>Alteromonadales</taxon>
        <taxon>Shewanellaceae</taxon>
        <taxon>Shewanella</taxon>
    </lineage>
</organism>
<feature type="chain" id="PRO_5047231151" evidence="1">
    <location>
        <begin position="24"/>
        <end position="135"/>
    </location>
</feature>
<dbReference type="RefSeq" id="WP_203324774.1">
    <property type="nucleotide sequence ID" value="NZ_CP069213.1"/>
</dbReference>
<gene>
    <name evidence="2" type="ORF">JQC75_14595</name>
</gene>
<accession>A0ABX7G1A6</accession>
<dbReference type="Pfam" id="PF12514">
    <property type="entry name" value="DUF3718"/>
    <property type="match status" value="1"/>
</dbReference>
<feature type="signal peptide" evidence="1">
    <location>
        <begin position="1"/>
        <end position="23"/>
    </location>
</feature>
<proteinExistence type="predicted"/>
<dbReference type="EMBL" id="CP069213">
    <property type="protein sequence ID" value="QRH01079.1"/>
    <property type="molecule type" value="Genomic_DNA"/>
</dbReference>
<keyword evidence="1" id="KW-0732">Signal</keyword>
<protein>
    <submittedName>
        <fullName evidence="2">DUF3718 domain-containing protein</fullName>
    </submittedName>
</protein>
<sequence>MRVLPLALAAAIAASFLPSPAMANTDPLVASICDYVKANDKNRLRKKLKESRVKLRNIYSGISCDGASLLRTAMGAGANDVGEFVAKRLSATELSATEADGMTIVAWAEANGHGGSPITAAVKERLSGGGEESDD</sequence>
<name>A0ABX7G1A6_9GAMM</name>
<evidence type="ECO:0000313" key="2">
    <source>
        <dbReference type="EMBL" id="QRH01079.1"/>
    </source>
</evidence>